<reference evidence="7" key="1">
    <citation type="journal article" date="2014" name="Nat. Commun.">
        <title>The tobacco genome sequence and its comparison with those of tomato and potato.</title>
        <authorList>
            <person name="Sierro N."/>
            <person name="Battey J.N."/>
            <person name="Ouadi S."/>
            <person name="Bakaher N."/>
            <person name="Bovet L."/>
            <person name="Willig A."/>
            <person name="Goepfert S."/>
            <person name="Peitsch M.C."/>
            <person name="Ivanov N.V."/>
        </authorList>
    </citation>
    <scope>NUCLEOTIDE SEQUENCE [LARGE SCALE GENOMIC DNA]</scope>
</reference>
<dbReference type="RefSeq" id="XP_016441774.1">
    <property type="nucleotide sequence ID" value="XM_016586288.2"/>
</dbReference>
<dbReference type="OMA" id="PYVCEQA"/>
<dbReference type="PANTHER" id="PTHR31541:SF48">
    <property type="entry name" value="DNA BINDING PROTEIN"/>
    <property type="match status" value="1"/>
</dbReference>
<evidence type="ECO:0000256" key="1">
    <source>
        <dbReference type="ARBA" id="ARBA00004123"/>
    </source>
</evidence>
<dbReference type="GO" id="GO:0005634">
    <property type="term" value="C:nucleus"/>
    <property type="evidence" value="ECO:0007669"/>
    <property type="project" value="UniProtKB-SubCell"/>
</dbReference>
<dbReference type="PaxDb" id="4097-A0A1S3XPH7"/>
<dbReference type="AlphaFoldDB" id="A0A1S3XPH7"/>
<keyword evidence="2" id="KW-0805">Transcription regulation</keyword>
<dbReference type="SUPFAM" id="SSF101936">
    <property type="entry name" value="DNA-binding pseudobarrel domain"/>
    <property type="match status" value="1"/>
</dbReference>
<evidence type="ECO:0000256" key="2">
    <source>
        <dbReference type="ARBA" id="ARBA00023015"/>
    </source>
</evidence>
<dbReference type="KEGG" id="nta:107767319"/>
<keyword evidence="4" id="KW-0804">Transcription</keyword>
<feature type="coiled-coil region" evidence="6">
    <location>
        <begin position="164"/>
        <end position="198"/>
    </location>
</feature>
<keyword evidence="3" id="KW-0238">DNA-binding</keyword>
<evidence type="ECO:0000256" key="6">
    <source>
        <dbReference type="SAM" id="Coils"/>
    </source>
</evidence>
<evidence type="ECO:0000256" key="3">
    <source>
        <dbReference type="ARBA" id="ARBA00023125"/>
    </source>
</evidence>
<sequence length="356" mass="41771">MTILNQENSAFGVFTEKKKDEFGLEFVYDNYGGTNVDSCITDCSILEEIEEESRQKLQGGNLEDIISYLVEEYEKDQAFKRNPYVCEQAVDHYYYLLPRAKRSKGLRKRPIGCQSQLEKKIQKIRISYKRKITEVVEIFSGNSYSPRSSSVSELKTDTCLLDEKQSKLENREKKRRKIEDFLDEKQSKLENREKKRRRIEPVVPIEPPSLPDEFKEKIENMGVQISEVKLVIQKVLYDTDLSNKHMRMSIPVNQVRNKDFLTPQQKLDLEMRDIESNKKMKIQFNLIEPSLEETEIHLAKWDMNKSSNYVLLNDWMAVAERNNLKSGMIVQLWSFRQDLIPWLALVLVPDQDALEG</sequence>
<dbReference type="Pfam" id="PF03754">
    <property type="entry name" value="At2g31720-like"/>
    <property type="match status" value="1"/>
</dbReference>
<evidence type="ECO:0000256" key="4">
    <source>
        <dbReference type="ARBA" id="ARBA00023163"/>
    </source>
</evidence>
<organism evidence="7 8">
    <name type="scientific">Nicotiana tabacum</name>
    <name type="common">Common tobacco</name>
    <dbReference type="NCBI Taxonomy" id="4097"/>
    <lineage>
        <taxon>Eukaryota</taxon>
        <taxon>Viridiplantae</taxon>
        <taxon>Streptophyta</taxon>
        <taxon>Embryophyta</taxon>
        <taxon>Tracheophyta</taxon>
        <taxon>Spermatophyta</taxon>
        <taxon>Magnoliopsida</taxon>
        <taxon>eudicotyledons</taxon>
        <taxon>Gunneridae</taxon>
        <taxon>Pentapetalae</taxon>
        <taxon>asterids</taxon>
        <taxon>lamiids</taxon>
        <taxon>Solanales</taxon>
        <taxon>Solanaceae</taxon>
        <taxon>Nicotianoideae</taxon>
        <taxon>Nicotianeae</taxon>
        <taxon>Nicotiana</taxon>
    </lineage>
</organism>
<keyword evidence="7" id="KW-1185">Reference proteome</keyword>
<name>A0A1S3XPH7_TOBAC</name>
<accession>A0A1S3XPH7</accession>
<gene>
    <name evidence="8" type="primary">LOC107767319</name>
</gene>
<evidence type="ECO:0000313" key="8">
    <source>
        <dbReference type="RefSeq" id="XP_016441774.1"/>
    </source>
</evidence>
<dbReference type="InterPro" id="IPR015300">
    <property type="entry name" value="DNA-bd_pseudobarrel_sf"/>
</dbReference>
<evidence type="ECO:0000256" key="5">
    <source>
        <dbReference type="ARBA" id="ARBA00023242"/>
    </source>
</evidence>
<keyword evidence="5" id="KW-0539">Nucleus</keyword>
<proteinExistence type="predicted"/>
<comment type="subcellular location">
    <subcellularLocation>
        <location evidence="1">Nucleus</location>
    </subcellularLocation>
</comment>
<dbReference type="InterPro" id="IPR005508">
    <property type="entry name" value="At2g31720-like"/>
</dbReference>
<dbReference type="Proteomes" id="UP000790787">
    <property type="component" value="Chromosome 3"/>
</dbReference>
<dbReference type="PANTHER" id="PTHR31541">
    <property type="entry name" value="B3 DOMAIN PLANT PROTEIN-RELATED"/>
    <property type="match status" value="1"/>
</dbReference>
<dbReference type="Gene3D" id="2.40.330.10">
    <property type="entry name" value="DNA-binding pseudobarrel domain"/>
    <property type="match status" value="1"/>
</dbReference>
<reference evidence="8" key="2">
    <citation type="submission" date="2025-08" db="UniProtKB">
        <authorList>
            <consortium name="RefSeq"/>
        </authorList>
    </citation>
    <scope>IDENTIFICATION</scope>
    <source>
        <tissue evidence="8">Leaf</tissue>
    </source>
</reference>
<dbReference type="RefSeq" id="XP_016441774.1">
    <property type="nucleotide sequence ID" value="XM_016586288.1"/>
</dbReference>
<protein>
    <submittedName>
        <fullName evidence="8">B3 domain-containing protein At2g31720-like</fullName>
    </submittedName>
    <submittedName>
        <fullName evidence="8">Uncharacterized protein LOC107767319</fullName>
    </submittedName>
</protein>
<dbReference type="OrthoDB" id="1286839at2759"/>
<evidence type="ECO:0000313" key="7">
    <source>
        <dbReference type="Proteomes" id="UP000790787"/>
    </source>
</evidence>
<keyword evidence="6" id="KW-0175">Coiled coil</keyword>
<dbReference type="GeneID" id="107767319"/>
<dbReference type="GO" id="GO:0003677">
    <property type="term" value="F:DNA binding"/>
    <property type="evidence" value="ECO:0007669"/>
    <property type="project" value="UniProtKB-KW"/>
</dbReference>